<dbReference type="InterPro" id="IPR013154">
    <property type="entry name" value="ADH-like_N"/>
</dbReference>
<dbReference type="Proteomes" id="UP000825799">
    <property type="component" value="Chromosome"/>
</dbReference>
<dbReference type="EMBL" id="CP080590">
    <property type="protein sequence ID" value="QYO79060.1"/>
    <property type="molecule type" value="Genomic_DNA"/>
</dbReference>
<protein>
    <submittedName>
        <fullName evidence="8">Alcohol dehydrogenase catalytic domain-containing protein</fullName>
    </submittedName>
</protein>
<keyword evidence="5" id="KW-0560">Oxidoreductase</keyword>
<reference evidence="8 9" key="1">
    <citation type="submission" date="2021-08" db="EMBL/GenBank/DDBJ databases">
        <title>Devosia salina sp. nov., isolated from the South China Sea sediment.</title>
        <authorList>
            <person name="Zhou Z."/>
        </authorList>
    </citation>
    <scope>NUCLEOTIDE SEQUENCE [LARGE SCALE GENOMIC DNA]</scope>
    <source>
        <strain evidence="8 9">SCS-3</strain>
    </source>
</reference>
<evidence type="ECO:0000313" key="8">
    <source>
        <dbReference type="EMBL" id="QYO79060.1"/>
    </source>
</evidence>
<dbReference type="Pfam" id="PF08240">
    <property type="entry name" value="ADH_N"/>
    <property type="match status" value="1"/>
</dbReference>
<comment type="similarity">
    <text evidence="2 6">Belongs to the zinc-containing alcohol dehydrogenase family.</text>
</comment>
<dbReference type="SUPFAM" id="SSF50129">
    <property type="entry name" value="GroES-like"/>
    <property type="match status" value="1"/>
</dbReference>
<dbReference type="InterPro" id="IPR020843">
    <property type="entry name" value="ER"/>
</dbReference>
<proteinExistence type="inferred from homology"/>
<dbReference type="Gene3D" id="3.90.180.10">
    <property type="entry name" value="Medium-chain alcohol dehydrogenases, catalytic domain"/>
    <property type="match status" value="1"/>
</dbReference>
<keyword evidence="9" id="KW-1185">Reference proteome</keyword>
<name>A0ABX8WJJ8_9HYPH</name>
<dbReference type="InterPro" id="IPR011032">
    <property type="entry name" value="GroES-like_sf"/>
</dbReference>
<evidence type="ECO:0000313" key="9">
    <source>
        <dbReference type="Proteomes" id="UP000825799"/>
    </source>
</evidence>
<dbReference type="PANTHER" id="PTHR43161:SF23">
    <property type="entry name" value="(R,R)-BUTANEDIOL DEHYDROGENASE-RELATED"/>
    <property type="match status" value="1"/>
</dbReference>
<dbReference type="PANTHER" id="PTHR43161">
    <property type="entry name" value="SORBITOL DEHYDROGENASE"/>
    <property type="match status" value="1"/>
</dbReference>
<dbReference type="SUPFAM" id="SSF51735">
    <property type="entry name" value="NAD(P)-binding Rossmann-fold domains"/>
    <property type="match status" value="1"/>
</dbReference>
<gene>
    <name evidence="8" type="ORF">K1X15_10840</name>
</gene>
<evidence type="ECO:0000256" key="1">
    <source>
        <dbReference type="ARBA" id="ARBA00001947"/>
    </source>
</evidence>
<sequence>MAAFYAGQKSFRLEEVVPVAPGPGEVQIDVAYCGVCGTDMHVFHGDMDARVTTHRIIGHEMSGVIAAVGAGVEHIRTGQRVVVRPLDHCGDCPACRAGHSHICHNLKFLGLDSNGAFQQKWTVPAHTVHVLPQNLDLKLAAMVEPLAVACHDVRRGRIAAGEIALVIGGGPIGMLIALVAAHAGANAIVAEINENRLAIARKLELETINPKDGAIGPAIMARTDGRGADVVFEVSGSQAGVEAMTAAAAARGRIVMVAINNKRPPVDLFQFFWRELEMLGARVYEPEDYNRAIELLESGAVDVAPLITDIRGLDEIEQAFTGLEGNSNAMKTLIQVGAGT</sequence>
<evidence type="ECO:0000256" key="4">
    <source>
        <dbReference type="ARBA" id="ARBA00022833"/>
    </source>
</evidence>
<dbReference type="SMART" id="SM00829">
    <property type="entry name" value="PKS_ER"/>
    <property type="match status" value="1"/>
</dbReference>
<dbReference type="InterPro" id="IPR013149">
    <property type="entry name" value="ADH-like_C"/>
</dbReference>
<dbReference type="Pfam" id="PF00107">
    <property type="entry name" value="ADH_zinc_N"/>
    <property type="match status" value="1"/>
</dbReference>
<evidence type="ECO:0000256" key="3">
    <source>
        <dbReference type="ARBA" id="ARBA00022723"/>
    </source>
</evidence>
<evidence type="ECO:0000256" key="5">
    <source>
        <dbReference type="ARBA" id="ARBA00023002"/>
    </source>
</evidence>
<feature type="domain" description="Enoyl reductase (ER)" evidence="7">
    <location>
        <begin position="7"/>
        <end position="334"/>
    </location>
</feature>
<organism evidence="8 9">
    <name type="scientific">Devosia salina</name>
    <dbReference type="NCBI Taxonomy" id="2860336"/>
    <lineage>
        <taxon>Bacteria</taxon>
        <taxon>Pseudomonadati</taxon>
        <taxon>Pseudomonadota</taxon>
        <taxon>Alphaproteobacteria</taxon>
        <taxon>Hyphomicrobiales</taxon>
        <taxon>Devosiaceae</taxon>
        <taxon>Devosia</taxon>
    </lineage>
</organism>
<keyword evidence="3 6" id="KW-0479">Metal-binding</keyword>
<keyword evidence="4 6" id="KW-0862">Zinc</keyword>
<evidence type="ECO:0000259" key="7">
    <source>
        <dbReference type="SMART" id="SM00829"/>
    </source>
</evidence>
<dbReference type="InterPro" id="IPR002328">
    <property type="entry name" value="ADH_Zn_CS"/>
</dbReference>
<evidence type="ECO:0000256" key="6">
    <source>
        <dbReference type="RuleBase" id="RU361277"/>
    </source>
</evidence>
<evidence type="ECO:0000256" key="2">
    <source>
        <dbReference type="ARBA" id="ARBA00008072"/>
    </source>
</evidence>
<dbReference type="Gene3D" id="3.40.50.720">
    <property type="entry name" value="NAD(P)-binding Rossmann-like Domain"/>
    <property type="match status" value="1"/>
</dbReference>
<comment type="cofactor">
    <cofactor evidence="1 6">
        <name>Zn(2+)</name>
        <dbReference type="ChEBI" id="CHEBI:29105"/>
    </cofactor>
</comment>
<dbReference type="PROSITE" id="PS00059">
    <property type="entry name" value="ADH_ZINC"/>
    <property type="match status" value="1"/>
</dbReference>
<accession>A0ABX8WJJ8</accession>
<dbReference type="InterPro" id="IPR036291">
    <property type="entry name" value="NAD(P)-bd_dom_sf"/>
</dbReference>